<gene>
    <name evidence="5" type="ORF">ABMA28_005430</name>
</gene>
<keyword evidence="2" id="KW-1015">Disulfide bond</keyword>
<evidence type="ECO:0000256" key="2">
    <source>
        <dbReference type="ARBA" id="ARBA00023157"/>
    </source>
</evidence>
<dbReference type="PANTHER" id="PTHR23259:SF70">
    <property type="entry name" value="ACCESSORY GLAND PROTEIN ACP62F-RELATED"/>
    <property type="match status" value="1"/>
</dbReference>
<evidence type="ECO:0000313" key="5">
    <source>
        <dbReference type="EMBL" id="KAL0822063.1"/>
    </source>
</evidence>
<evidence type="ECO:0000256" key="1">
    <source>
        <dbReference type="ARBA" id="ARBA00022690"/>
    </source>
</evidence>
<sequence length="297" mass="32512">MDRARVLVCLCVCVAIVHGQVASICRPNERLLMCGGCQKTCLDPVPECKGVCRPGCYCNDDEVRNATGHCVKLSECPRLPASYKQQTTEPRPADAKCPDNEEYRFCEACNKTCENPNPICPAQCARGCFCKKDLVRDRDGRCVKLEKCSNKSSNEIPHTSPLDKPVNDSLTCKQNQIFKPCGNCEKSCSNPNPICPAQCSRGCFCKDGFYKAPNGDCVTIDKCPKAVPVTLKPPPIAYELTCGPNQVFKPCENCEKTCSNPNPQCPAQCSRGCFCKDGLYKAPNGECVKLEQCPKGL</sequence>
<feature type="domain" description="TIL" evidence="4">
    <location>
        <begin position="242"/>
        <end position="293"/>
    </location>
</feature>
<dbReference type="GO" id="GO:0030414">
    <property type="term" value="F:peptidase inhibitor activity"/>
    <property type="evidence" value="ECO:0007669"/>
    <property type="project" value="UniProtKB-KW"/>
</dbReference>
<proteinExistence type="predicted"/>
<protein>
    <recommendedName>
        <fullName evidence="4">TIL domain-containing protein</fullName>
    </recommendedName>
</protein>
<feature type="domain" description="TIL" evidence="4">
    <location>
        <begin position="97"/>
        <end position="148"/>
    </location>
</feature>
<dbReference type="SUPFAM" id="SSF57567">
    <property type="entry name" value="Serine protease inhibitors"/>
    <property type="match status" value="4"/>
</dbReference>
<dbReference type="Proteomes" id="UP001549921">
    <property type="component" value="Unassembled WGS sequence"/>
</dbReference>
<dbReference type="AlphaFoldDB" id="A0ABD0SQE2"/>
<accession>A0ABD0SQE2</accession>
<evidence type="ECO:0000256" key="3">
    <source>
        <dbReference type="SAM" id="SignalP"/>
    </source>
</evidence>
<dbReference type="EMBL" id="JBEDNZ010000017">
    <property type="protein sequence ID" value="KAL0822063.1"/>
    <property type="molecule type" value="Genomic_DNA"/>
</dbReference>
<evidence type="ECO:0000259" key="4">
    <source>
        <dbReference type="Pfam" id="PF01826"/>
    </source>
</evidence>
<reference evidence="5 6" key="1">
    <citation type="submission" date="2024-06" db="EMBL/GenBank/DDBJ databases">
        <title>A chromosome-level genome assembly of beet webworm, Loxostege sticticalis.</title>
        <authorList>
            <person name="Zhang Y."/>
        </authorList>
    </citation>
    <scope>NUCLEOTIDE SEQUENCE [LARGE SCALE GENOMIC DNA]</scope>
    <source>
        <strain evidence="5">AQ028</strain>
        <tissue evidence="5">Male pupae</tissue>
    </source>
</reference>
<feature type="chain" id="PRO_5044832513" description="TIL domain-containing protein" evidence="3">
    <location>
        <begin position="20"/>
        <end position="297"/>
    </location>
</feature>
<keyword evidence="3" id="KW-0732">Signal</keyword>
<keyword evidence="1" id="KW-0646">Protease inhibitor</keyword>
<dbReference type="Pfam" id="PF01826">
    <property type="entry name" value="TIL"/>
    <property type="match status" value="4"/>
</dbReference>
<name>A0ABD0SQE2_LOXSC</name>
<dbReference type="InterPro" id="IPR002919">
    <property type="entry name" value="TIL_dom"/>
</dbReference>
<feature type="domain" description="TIL" evidence="4">
    <location>
        <begin position="25"/>
        <end position="76"/>
    </location>
</feature>
<evidence type="ECO:0000313" key="6">
    <source>
        <dbReference type="Proteomes" id="UP001549921"/>
    </source>
</evidence>
<feature type="signal peptide" evidence="3">
    <location>
        <begin position="1"/>
        <end position="19"/>
    </location>
</feature>
<organism evidence="5 6">
    <name type="scientific">Loxostege sticticalis</name>
    <name type="common">Beet webworm moth</name>
    <dbReference type="NCBI Taxonomy" id="481309"/>
    <lineage>
        <taxon>Eukaryota</taxon>
        <taxon>Metazoa</taxon>
        <taxon>Ecdysozoa</taxon>
        <taxon>Arthropoda</taxon>
        <taxon>Hexapoda</taxon>
        <taxon>Insecta</taxon>
        <taxon>Pterygota</taxon>
        <taxon>Neoptera</taxon>
        <taxon>Endopterygota</taxon>
        <taxon>Lepidoptera</taxon>
        <taxon>Glossata</taxon>
        <taxon>Ditrysia</taxon>
        <taxon>Pyraloidea</taxon>
        <taxon>Crambidae</taxon>
        <taxon>Pyraustinae</taxon>
        <taxon>Loxostege</taxon>
    </lineage>
</organism>
<dbReference type="Gene3D" id="2.10.25.10">
    <property type="entry name" value="Laminin"/>
    <property type="match status" value="4"/>
</dbReference>
<dbReference type="InterPro" id="IPR036084">
    <property type="entry name" value="Ser_inhib-like_sf"/>
</dbReference>
<dbReference type="InterPro" id="IPR051368">
    <property type="entry name" value="SerProtInhib-TIL_Domain"/>
</dbReference>
<dbReference type="CDD" id="cd19941">
    <property type="entry name" value="TIL"/>
    <property type="match status" value="4"/>
</dbReference>
<feature type="domain" description="TIL" evidence="4">
    <location>
        <begin position="172"/>
        <end position="223"/>
    </location>
</feature>
<comment type="caution">
    <text evidence="5">The sequence shown here is derived from an EMBL/GenBank/DDBJ whole genome shotgun (WGS) entry which is preliminary data.</text>
</comment>
<dbReference type="PANTHER" id="PTHR23259">
    <property type="entry name" value="RIDDLE"/>
    <property type="match status" value="1"/>
</dbReference>